<dbReference type="InterPro" id="IPR017871">
    <property type="entry name" value="ABC_transporter-like_CS"/>
</dbReference>
<sequence length="255" mass="27777">MKADGTIVARKLCKSFGSHQVLRGIDLSVKAGEISCIIGPSGSGKSTLLRCVNGLETVDRGVLRVNGEDFGYIETDNAYHAVSPQRLAEQRSHVGMVFQQFNLFPNMTAESNVMSGPVLVKKTSRKAARERAQELLAQVGLAGCGHKYPAQLSGGQQQRVAIARALAMNPSIMLFDEPTSALDPELVGEVLAVMRDLAHNGMTMLLVTHEMGFARDVADEILFMDNGIGIERGDAREVLANPRQKRTQEFLERVL</sequence>
<evidence type="ECO:0000313" key="9">
    <source>
        <dbReference type="Proteomes" id="UP001595690"/>
    </source>
</evidence>
<dbReference type="CDD" id="cd03262">
    <property type="entry name" value="ABC_HisP_GlnQ"/>
    <property type="match status" value="1"/>
</dbReference>
<comment type="caution">
    <text evidence="8">The sequence shown here is derived from an EMBL/GenBank/DDBJ whole genome shotgun (WGS) entry which is preliminary data.</text>
</comment>
<keyword evidence="2" id="KW-0813">Transport</keyword>
<dbReference type="InterPro" id="IPR003593">
    <property type="entry name" value="AAA+_ATPase"/>
</dbReference>
<dbReference type="Pfam" id="PF00005">
    <property type="entry name" value="ABC_tran"/>
    <property type="match status" value="1"/>
</dbReference>
<protein>
    <submittedName>
        <fullName evidence="8">Amino acid ABC transporter ATP-binding protein</fullName>
    </submittedName>
</protein>
<keyword evidence="3" id="KW-1003">Cell membrane</keyword>
<evidence type="ECO:0000256" key="6">
    <source>
        <dbReference type="ARBA" id="ARBA00023136"/>
    </source>
</evidence>
<dbReference type="GO" id="GO:0005524">
    <property type="term" value="F:ATP binding"/>
    <property type="evidence" value="ECO:0007669"/>
    <property type="project" value="UniProtKB-KW"/>
</dbReference>
<evidence type="ECO:0000256" key="4">
    <source>
        <dbReference type="ARBA" id="ARBA00022741"/>
    </source>
</evidence>
<dbReference type="PANTHER" id="PTHR43166:SF35">
    <property type="entry name" value="L-CYSTINE IMPORT ATP-BINDING PROTEIN TCYN"/>
    <property type="match status" value="1"/>
</dbReference>
<reference evidence="9" key="1">
    <citation type="journal article" date="2019" name="Int. J. Syst. Evol. Microbiol.">
        <title>The Global Catalogue of Microorganisms (GCM) 10K type strain sequencing project: providing services to taxonomists for standard genome sequencing and annotation.</title>
        <authorList>
            <consortium name="The Broad Institute Genomics Platform"/>
            <consortium name="The Broad Institute Genome Sequencing Center for Infectious Disease"/>
            <person name="Wu L."/>
            <person name="Ma J."/>
        </authorList>
    </citation>
    <scope>NUCLEOTIDE SEQUENCE [LARGE SCALE GENOMIC DNA]</scope>
    <source>
        <strain evidence="9">CGMCC 4.7405</strain>
    </source>
</reference>
<dbReference type="InterPro" id="IPR027417">
    <property type="entry name" value="P-loop_NTPase"/>
</dbReference>
<dbReference type="PANTHER" id="PTHR43166">
    <property type="entry name" value="AMINO ACID IMPORT ATP-BINDING PROTEIN"/>
    <property type="match status" value="1"/>
</dbReference>
<dbReference type="SUPFAM" id="SSF52540">
    <property type="entry name" value="P-loop containing nucleoside triphosphate hydrolases"/>
    <property type="match status" value="1"/>
</dbReference>
<evidence type="ECO:0000313" key="8">
    <source>
        <dbReference type="EMBL" id="MFC3898351.1"/>
    </source>
</evidence>
<evidence type="ECO:0000259" key="7">
    <source>
        <dbReference type="PROSITE" id="PS50893"/>
    </source>
</evidence>
<evidence type="ECO:0000256" key="5">
    <source>
        <dbReference type="ARBA" id="ARBA00022840"/>
    </source>
</evidence>
<dbReference type="Proteomes" id="UP001595690">
    <property type="component" value="Unassembled WGS sequence"/>
</dbReference>
<dbReference type="InterPro" id="IPR050086">
    <property type="entry name" value="MetN_ABC_transporter-like"/>
</dbReference>
<dbReference type="InterPro" id="IPR003439">
    <property type="entry name" value="ABC_transporter-like_ATP-bd"/>
</dbReference>
<dbReference type="EMBL" id="JBHRZI010000051">
    <property type="protein sequence ID" value="MFC3898351.1"/>
    <property type="molecule type" value="Genomic_DNA"/>
</dbReference>
<dbReference type="PROSITE" id="PS50893">
    <property type="entry name" value="ABC_TRANSPORTER_2"/>
    <property type="match status" value="1"/>
</dbReference>
<keyword evidence="6" id="KW-0472">Membrane</keyword>
<keyword evidence="5 8" id="KW-0067">ATP-binding</keyword>
<keyword evidence="4" id="KW-0547">Nucleotide-binding</keyword>
<evidence type="ECO:0000256" key="3">
    <source>
        <dbReference type="ARBA" id="ARBA00022475"/>
    </source>
</evidence>
<dbReference type="Gene3D" id="3.40.50.300">
    <property type="entry name" value="P-loop containing nucleotide triphosphate hydrolases"/>
    <property type="match status" value="1"/>
</dbReference>
<gene>
    <name evidence="8" type="ORF">ACFOWZ_43375</name>
</gene>
<comment type="subcellular location">
    <subcellularLocation>
        <location evidence="1">Cell membrane</location>
        <topology evidence="1">Peripheral membrane protein</topology>
    </subcellularLocation>
</comment>
<feature type="domain" description="ABC transporter" evidence="7">
    <location>
        <begin position="7"/>
        <end position="251"/>
    </location>
</feature>
<dbReference type="InterPro" id="IPR030679">
    <property type="entry name" value="ABC_ATPase_HisP-typ"/>
</dbReference>
<dbReference type="SMART" id="SM00382">
    <property type="entry name" value="AAA"/>
    <property type="match status" value="1"/>
</dbReference>
<proteinExistence type="predicted"/>
<dbReference type="RefSeq" id="WP_382379824.1">
    <property type="nucleotide sequence ID" value="NZ_JBHRZI010000051.1"/>
</dbReference>
<keyword evidence="9" id="KW-1185">Reference proteome</keyword>
<dbReference type="PIRSF" id="PIRSF039085">
    <property type="entry name" value="ABC_ATPase_HisP"/>
    <property type="match status" value="1"/>
</dbReference>
<evidence type="ECO:0000256" key="1">
    <source>
        <dbReference type="ARBA" id="ARBA00004202"/>
    </source>
</evidence>
<organism evidence="8 9">
    <name type="scientific">Lentzea rhizosphaerae</name>
    <dbReference type="NCBI Taxonomy" id="2041025"/>
    <lineage>
        <taxon>Bacteria</taxon>
        <taxon>Bacillati</taxon>
        <taxon>Actinomycetota</taxon>
        <taxon>Actinomycetes</taxon>
        <taxon>Pseudonocardiales</taxon>
        <taxon>Pseudonocardiaceae</taxon>
        <taxon>Lentzea</taxon>
    </lineage>
</organism>
<name>A0ABV8C8N4_9PSEU</name>
<evidence type="ECO:0000256" key="2">
    <source>
        <dbReference type="ARBA" id="ARBA00022448"/>
    </source>
</evidence>
<dbReference type="PROSITE" id="PS00211">
    <property type="entry name" value="ABC_TRANSPORTER_1"/>
    <property type="match status" value="1"/>
</dbReference>
<accession>A0ABV8C8N4</accession>